<evidence type="ECO:0000313" key="3">
    <source>
        <dbReference type="Proteomes" id="UP001054945"/>
    </source>
</evidence>
<keyword evidence="1" id="KW-0812">Transmembrane</keyword>
<keyword evidence="1" id="KW-0472">Membrane</keyword>
<comment type="caution">
    <text evidence="2">The sequence shown here is derived from an EMBL/GenBank/DDBJ whole genome shotgun (WGS) entry which is preliminary data.</text>
</comment>
<reference evidence="2 3" key="1">
    <citation type="submission" date="2021-06" db="EMBL/GenBank/DDBJ databases">
        <title>Caerostris extrusa draft genome.</title>
        <authorList>
            <person name="Kono N."/>
            <person name="Arakawa K."/>
        </authorList>
    </citation>
    <scope>NUCLEOTIDE SEQUENCE [LARGE SCALE GENOMIC DNA]</scope>
</reference>
<protein>
    <submittedName>
        <fullName evidence="2">Uncharacterized protein</fullName>
    </submittedName>
</protein>
<dbReference type="Proteomes" id="UP001054945">
    <property type="component" value="Unassembled WGS sequence"/>
</dbReference>
<gene>
    <name evidence="2" type="ORF">CEXT_425291</name>
</gene>
<evidence type="ECO:0000256" key="1">
    <source>
        <dbReference type="SAM" id="Phobius"/>
    </source>
</evidence>
<name>A0AAV4UXV1_CAEEX</name>
<keyword evidence="3" id="KW-1185">Reference proteome</keyword>
<keyword evidence="1" id="KW-1133">Transmembrane helix</keyword>
<feature type="transmembrane region" description="Helical" evidence="1">
    <location>
        <begin position="45"/>
        <end position="67"/>
    </location>
</feature>
<organism evidence="2 3">
    <name type="scientific">Caerostris extrusa</name>
    <name type="common">Bark spider</name>
    <name type="synonym">Caerostris bankana</name>
    <dbReference type="NCBI Taxonomy" id="172846"/>
    <lineage>
        <taxon>Eukaryota</taxon>
        <taxon>Metazoa</taxon>
        <taxon>Ecdysozoa</taxon>
        <taxon>Arthropoda</taxon>
        <taxon>Chelicerata</taxon>
        <taxon>Arachnida</taxon>
        <taxon>Araneae</taxon>
        <taxon>Araneomorphae</taxon>
        <taxon>Entelegynae</taxon>
        <taxon>Araneoidea</taxon>
        <taxon>Araneidae</taxon>
        <taxon>Caerostris</taxon>
    </lineage>
</organism>
<dbReference type="EMBL" id="BPLR01013632">
    <property type="protein sequence ID" value="GIY62540.1"/>
    <property type="molecule type" value="Genomic_DNA"/>
</dbReference>
<evidence type="ECO:0000313" key="2">
    <source>
        <dbReference type="EMBL" id="GIY62540.1"/>
    </source>
</evidence>
<proteinExistence type="predicted"/>
<sequence length="69" mass="7380">MFPVPNGALTTPVTHPEPNRILLSEPFTFLGDCIGLAGVLVYDCIGLAGVLVYDCIGLGGLGVRLYWSW</sequence>
<dbReference type="AlphaFoldDB" id="A0AAV4UXV1"/>
<accession>A0AAV4UXV1</accession>